<proteinExistence type="predicted"/>
<comment type="caution">
    <text evidence="2">The sequence shown here is derived from an EMBL/GenBank/DDBJ whole genome shotgun (WGS) entry which is preliminary data.</text>
</comment>
<protein>
    <recommendedName>
        <fullName evidence="1">XdhC Rossmann domain-containing protein</fullName>
    </recommendedName>
</protein>
<feature type="domain" description="XdhC Rossmann" evidence="1">
    <location>
        <begin position="13"/>
        <end position="98"/>
    </location>
</feature>
<sequence length="128" mass="13636">MGDDEGRRPPGTQVDARTVLCVLTHDAKFDAPLLKLALSLPVAYIGAMGSRRTHLDRNERLREVGVTEGELTRLSSPIGLDLGARTPEETALSIASEIVATRHGGSGIPLAGAHMPIHRDTASLTTYV</sequence>
<evidence type="ECO:0000313" key="2">
    <source>
        <dbReference type="EMBL" id="OIJ88488.1"/>
    </source>
</evidence>
<name>A0A1S2P482_9ACTN</name>
<accession>A0A1S2P482</accession>
<organism evidence="2 3">
    <name type="scientific">Streptomyces colonosanans</name>
    <dbReference type="NCBI Taxonomy" id="1428652"/>
    <lineage>
        <taxon>Bacteria</taxon>
        <taxon>Bacillati</taxon>
        <taxon>Actinomycetota</taxon>
        <taxon>Actinomycetes</taxon>
        <taxon>Kitasatosporales</taxon>
        <taxon>Streptomycetaceae</taxon>
        <taxon>Streptomyces</taxon>
    </lineage>
</organism>
<reference evidence="2 3" key="1">
    <citation type="submission" date="2016-10" db="EMBL/GenBank/DDBJ databases">
        <title>Genome sequence of Streptomyces sp. MUSC 93.</title>
        <authorList>
            <person name="Lee L.-H."/>
            <person name="Ser H.-L."/>
            <person name="Law J.W.-F."/>
        </authorList>
    </citation>
    <scope>NUCLEOTIDE SEQUENCE [LARGE SCALE GENOMIC DNA]</scope>
    <source>
        <strain evidence="2 3">MUSC 93</strain>
    </source>
</reference>
<dbReference type="PANTHER" id="PTHR30388:SF4">
    <property type="entry name" value="MOLYBDENUM COFACTOR INSERTION CHAPERONE PAOD"/>
    <property type="match status" value="1"/>
</dbReference>
<evidence type="ECO:0000259" key="1">
    <source>
        <dbReference type="Pfam" id="PF13478"/>
    </source>
</evidence>
<dbReference type="Proteomes" id="UP000179935">
    <property type="component" value="Unassembled WGS sequence"/>
</dbReference>
<gene>
    <name evidence="2" type="ORF">BIV24_21560</name>
</gene>
<dbReference type="STRING" id="1428652.BIV24_21560"/>
<dbReference type="PANTHER" id="PTHR30388">
    <property type="entry name" value="ALDEHYDE OXIDOREDUCTASE MOLYBDENUM COFACTOR ASSEMBLY PROTEIN"/>
    <property type="match status" value="1"/>
</dbReference>
<dbReference type="InterPro" id="IPR052698">
    <property type="entry name" value="MoCofactor_Util/Proc"/>
</dbReference>
<dbReference type="AlphaFoldDB" id="A0A1S2P482"/>
<dbReference type="EMBL" id="MLYP01000057">
    <property type="protein sequence ID" value="OIJ88488.1"/>
    <property type="molecule type" value="Genomic_DNA"/>
</dbReference>
<keyword evidence="3" id="KW-1185">Reference proteome</keyword>
<dbReference type="Gene3D" id="3.40.50.720">
    <property type="entry name" value="NAD(P)-binding Rossmann-like Domain"/>
    <property type="match status" value="1"/>
</dbReference>
<dbReference type="Pfam" id="PF13478">
    <property type="entry name" value="XdhC_C"/>
    <property type="match status" value="1"/>
</dbReference>
<evidence type="ECO:0000313" key="3">
    <source>
        <dbReference type="Proteomes" id="UP000179935"/>
    </source>
</evidence>
<dbReference type="InterPro" id="IPR027051">
    <property type="entry name" value="XdhC_Rossmann_dom"/>
</dbReference>